<dbReference type="SUPFAM" id="SSF51182">
    <property type="entry name" value="RmlC-like cupins"/>
    <property type="match status" value="1"/>
</dbReference>
<protein>
    <recommendedName>
        <fullName evidence="3">Cupin domain-containing protein</fullName>
    </recommendedName>
</protein>
<gene>
    <name evidence="1" type="ORF">GJ689_21245</name>
</gene>
<reference evidence="1 2" key="1">
    <citation type="submission" date="2019-11" db="EMBL/GenBank/DDBJ databases">
        <title>Whole-genome sequence of Rhodoplanes serenus DSM 18633, type strain.</title>
        <authorList>
            <person name="Kyndt J.A."/>
            <person name="Meyer T.E."/>
        </authorList>
    </citation>
    <scope>NUCLEOTIDE SEQUENCE [LARGE SCALE GENOMIC DNA]</scope>
    <source>
        <strain evidence="1 2">DSM 18633</strain>
    </source>
</reference>
<dbReference type="RefSeq" id="WP_155481120.1">
    <property type="nucleotide sequence ID" value="NZ_WNKV01000019.1"/>
</dbReference>
<dbReference type="Proteomes" id="UP000438991">
    <property type="component" value="Unassembled WGS sequence"/>
</dbReference>
<accession>A0A9X4XTU1</accession>
<organism evidence="1 2">
    <name type="scientific">Rhodoplanes serenus</name>
    <dbReference type="NCBI Taxonomy" id="200615"/>
    <lineage>
        <taxon>Bacteria</taxon>
        <taxon>Pseudomonadati</taxon>
        <taxon>Pseudomonadota</taxon>
        <taxon>Alphaproteobacteria</taxon>
        <taxon>Hyphomicrobiales</taxon>
        <taxon>Nitrobacteraceae</taxon>
        <taxon>Rhodoplanes</taxon>
    </lineage>
</organism>
<dbReference type="AlphaFoldDB" id="A0A9X4XTU1"/>
<proteinExistence type="predicted"/>
<evidence type="ECO:0000313" key="1">
    <source>
        <dbReference type="EMBL" id="MTW18731.1"/>
    </source>
</evidence>
<sequence>MKVDTIDRPPFTGPEWTPDLLAELAANDRNDQVGSWLVSEEAGLRVWHIHLPPGGRLPFHRHTRSYFWTILAPGRARSRYGTGRVDIVDYEAGDTRHFVQSEADSFIHDLENIGDTDLVFVTVERTD</sequence>
<evidence type="ECO:0008006" key="3">
    <source>
        <dbReference type="Google" id="ProtNLM"/>
    </source>
</evidence>
<dbReference type="InterPro" id="IPR011051">
    <property type="entry name" value="RmlC_Cupin_sf"/>
</dbReference>
<evidence type="ECO:0000313" key="2">
    <source>
        <dbReference type="Proteomes" id="UP000438991"/>
    </source>
</evidence>
<dbReference type="EMBL" id="WNKV01000019">
    <property type="protein sequence ID" value="MTW18731.1"/>
    <property type="molecule type" value="Genomic_DNA"/>
</dbReference>
<comment type="caution">
    <text evidence="1">The sequence shown here is derived from an EMBL/GenBank/DDBJ whole genome shotgun (WGS) entry which is preliminary data.</text>
</comment>
<dbReference type="Gene3D" id="2.60.120.10">
    <property type="entry name" value="Jelly Rolls"/>
    <property type="match status" value="1"/>
</dbReference>
<name>A0A9X4XTU1_9BRAD</name>
<dbReference type="InterPro" id="IPR014710">
    <property type="entry name" value="RmlC-like_jellyroll"/>
</dbReference>